<gene>
    <name evidence="1" type="ORF">H8717_12255</name>
</gene>
<dbReference type="Pfam" id="PF06107">
    <property type="entry name" value="DUF951"/>
    <property type="match status" value="1"/>
</dbReference>
<keyword evidence="2" id="KW-1185">Reference proteome</keyword>
<evidence type="ECO:0000313" key="1">
    <source>
        <dbReference type="EMBL" id="MBC8577176.1"/>
    </source>
</evidence>
<reference evidence="1 2" key="1">
    <citation type="submission" date="2020-08" db="EMBL/GenBank/DDBJ databases">
        <title>Genome public.</title>
        <authorList>
            <person name="Liu C."/>
            <person name="Sun Q."/>
        </authorList>
    </citation>
    <scope>NUCLEOTIDE SEQUENCE [LARGE SCALE GENOMIC DNA]</scope>
    <source>
        <strain evidence="1 2">BX1</strain>
    </source>
</reference>
<dbReference type="InterPro" id="IPR009296">
    <property type="entry name" value="DUF951"/>
</dbReference>
<proteinExistence type="predicted"/>
<dbReference type="EMBL" id="JACRTB010000023">
    <property type="protein sequence ID" value="MBC8577176.1"/>
    <property type="molecule type" value="Genomic_DNA"/>
</dbReference>
<name>A0ABR7NL89_9FIRM</name>
<accession>A0ABR7NL89</accession>
<sequence>MDVRVGDTLLMKKPHPCGAKEFLVLRSGADFRIRCKGCGREVLVPRAKVERNIKQIIHSEPPAL</sequence>
<evidence type="ECO:0000313" key="2">
    <source>
        <dbReference type="Proteomes" id="UP000658131"/>
    </source>
</evidence>
<protein>
    <submittedName>
        <fullName evidence="1">DUF951 domain-containing protein</fullName>
    </submittedName>
</protein>
<dbReference type="RefSeq" id="WP_262400642.1">
    <property type="nucleotide sequence ID" value="NZ_JACRTB010000023.1"/>
</dbReference>
<dbReference type="PANTHER" id="PTHR38455:SF1">
    <property type="entry name" value="DUF951 DOMAIN-CONTAINING PROTEIN"/>
    <property type="match status" value="1"/>
</dbReference>
<comment type="caution">
    <text evidence="1">The sequence shown here is derived from an EMBL/GenBank/DDBJ whole genome shotgun (WGS) entry which is preliminary data.</text>
</comment>
<dbReference type="Proteomes" id="UP000658131">
    <property type="component" value="Unassembled WGS sequence"/>
</dbReference>
<organism evidence="1 2">
    <name type="scientific">Yanshouia hominis</name>
    <dbReference type="NCBI Taxonomy" id="2763673"/>
    <lineage>
        <taxon>Bacteria</taxon>
        <taxon>Bacillati</taxon>
        <taxon>Bacillota</taxon>
        <taxon>Clostridia</taxon>
        <taxon>Eubacteriales</taxon>
        <taxon>Oscillospiraceae</taxon>
        <taxon>Yanshouia</taxon>
    </lineage>
</organism>
<dbReference type="PANTHER" id="PTHR38455">
    <property type="entry name" value="HYPOTHETICAL CYTOSOLIC PROTEIN"/>
    <property type="match status" value="1"/>
</dbReference>
<dbReference type="PIRSF" id="PIRSF037263">
    <property type="entry name" value="DUF951_bac"/>
    <property type="match status" value="1"/>
</dbReference>